<keyword evidence="3" id="KW-0677">Repeat</keyword>
<comment type="catalytic activity">
    <reaction evidence="7">
        <text>diphthine methyl ester-[translation elongation factor 2] + H2O = diphthine-[translation elongation factor 2] + methanol + H(+)</text>
        <dbReference type="Rhea" id="RHEA:42656"/>
        <dbReference type="Rhea" id="RHEA-COMP:10172"/>
        <dbReference type="Rhea" id="RHEA-COMP:10173"/>
        <dbReference type="ChEBI" id="CHEBI:15377"/>
        <dbReference type="ChEBI" id="CHEBI:15378"/>
        <dbReference type="ChEBI" id="CHEBI:17790"/>
        <dbReference type="ChEBI" id="CHEBI:79005"/>
        <dbReference type="ChEBI" id="CHEBI:82696"/>
        <dbReference type="EC" id="3.1.1.97"/>
    </reaction>
</comment>
<dbReference type="EMBL" id="GEDC01020352">
    <property type="protein sequence ID" value="JAS16946.1"/>
    <property type="molecule type" value="Transcribed_RNA"/>
</dbReference>
<dbReference type="InterPro" id="IPR015943">
    <property type="entry name" value="WD40/YVTN_repeat-like_dom_sf"/>
</dbReference>
<keyword evidence="4" id="KW-0378">Hydrolase</keyword>
<sequence length="309" mass="35013">MCILQTLCCYDTILSADSVEWCPIEPFLDVFVCGTYNLAEDISGKSQNHRTGILFLMKFDQDMIICLKKIDMAAILDCKWCHVKINDLILLAVVTAVGEVIIFSLEEDSSEQLELNKVTFCSISQGEIECLALSLDWSTGRRIVDNVFLAVSDSRGYINILQFSDKALQIKYSCKAHNFEAWIVEFDYWNTSVIFTGGDDCKLNMFDTRVSTKAILSSCVHTAGVTSLRSNEKTEFMLLSGSYDEEVLLWDTRKLNHPICRTNVGGGVWRIKWKPHTHDHILVACMYNGFKILNNKLAINASYDEHESI</sequence>
<dbReference type="PANTHER" id="PTHR46042:SF1">
    <property type="entry name" value="DIPHTHINE METHYLTRANSFERASE"/>
    <property type="match status" value="1"/>
</dbReference>
<dbReference type="PROSITE" id="PS00678">
    <property type="entry name" value="WD_REPEATS_1"/>
    <property type="match status" value="1"/>
</dbReference>
<dbReference type="GO" id="GO:0017183">
    <property type="term" value="P:protein histidyl modification to diphthamide"/>
    <property type="evidence" value="ECO:0007669"/>
    <property type="project" value="TreeGrafter"/>
</dbReference>
<dbReference type="GO" id="GO:0005737">
    <property type="term" value="C:cytoplasm"/>
    <property type="evidence" value="ECO:0007669"/>
    <property type="project" value="TreeGrafter"/>
</dbReference>
<evidence type="ECO:0000256" key="6">
    <source>
        <dbReference type="ARBA" id="ARBA00039131"/>
    </source>
</evidence>
<keyword evidence="2 8" id="KW-0853">WD repeat</keyword>
<name>A0A1B6CTX0_9HEMI</name>
<comment type="pathway">
    <text evidence="1">Protein modification; peptidyl-diphthamide biosynthesis.</text>
</comment>
<accession>A0A1B6CTX0</accession>
<evidence type="ECO:0000313" key="9">
    <source>
        <dbReference type="EMBL" id="JAS16946.1"/>
    </source>
</evidence>
<dbReference type="GO" id="GO:0061685">
    <property type="term" value="F:diphthine methylesterase activity"/>
    <property type="evidence" value="ECO:0007669"/>
    <property type="project" value="UniProtKB-EC"/>
</dbReference>
<dbReference type="SUPFAM" id="SSF50978">
    <property type="entry name" value="WD40 repeat-like"/>
    <property type="match status" value="1"/>
</dbReference>
<dbReference type="PROSITE" id="PS50082">
    <property type="entry name" value="WD_REPEATS_2"/>
    <property type="match status" value="1"/>
</dbReference>
<reference evidence="9" key="1">
    <citation type="submission" date="2015-12" db="EMBL/GenBank/DDBJ databases">
        <title>De novo transcriptome assembly of four potential Pierce s Disease insect vectors from Arizona vineyards.</title>
        <authorList>
            <person name="Tassone E.E."/>
        </authorList>
    </citation>
    <scope>NUCLEOTIDE SEQUENCE</scope>
</reference>
<dbReference type="InterPro" id="IPR001680">
    <property type="entry name" value="WD40_rpt"/>
</dbReference>
<evidence type="ECO:0000256" key="2">
    <source>
        <dbReference type="ARBA" id="ARBA00022574"/>
    </source>
</evidence>
<dbReference type="InterPro" id="IPR019775">
    <property type="entry name" value="WD40_repeat_CS"/>
</dbReference>
<dbReference type="Gene3D" id="2.130.10.10">
    <property type="entry name" value="YVTN repeat-like/Quinoprotein amine dehydrogenase"/>
    <property type="match status" value="1"/>
</dbReference>
<feature type="non-terminal residue" evidence="9">
    <location>
        <position position="309"/>
    </location>
</feature>
<gene>
    <name evidence="9" type="ORF">g.24125</name>
</gene>
<dbReference type="SMART" id="SM00320">
    <property type="entry name" value="WD40"/>
    <property type="match status" value="2"/>
</dbReference>
<dbReference type="EC" id="3.1.1.97" evidence="6"/>
<evidence type="ECO:0000256" key="5">
    <source>
        <dbReference type="ARBA" id="ARBA00038092"/>
    </source>
</evidence>
<evidence type="ECO:0000256" key="8">
    <source>
        <dbReference type="PROSITE-ProRule" id="PRU00221"/>
    </source>
</evidence>
<evidence type="ECO:0000256" key="1">
    <source>
        <dbReference type="ARBA" id="ARBA00005156"/>
    </source>
</evidence>
<evidence type="ECO:0000256" key="3">
    <source>
        <dbReference type="ARBA" id="ARBA00022737"/>
    </source>
</evidence>
<evidence type="ECO:0000256" key="7">
    <source>
        <dbReference type="ARBA" id="ARBA00047551"/>
    </source>
</evidence>
<protein>
    <recommendedName>
        <fullName evidence="6">methylated diphthine methylhydrolase</fullName>
        <ecNumber evidence="6">3.1.1.97</ecNumber>
    </recommendedName>
</protein>
<comment type="similarity">
    <text evidence="5">Belongs to the DPH7 family.</text>
</comment>
<organism evidence="9">
    <name type="scientific">Clastoptera arizonana</name>
    <name type="common">Arizona spittle bug</name>
    <dbReference type="NCBI Taxonomy" id="38151"/>
    <lineage>
        <taxon>Eukaryota</taxon>
        <taxon>Metazoa</taxon>
        <taxon>Ecdysozoa</taxon>
        <taxon>Arthropoda</taxon>
        <taxon>Hexapoda</taxon>
        <taxon>Insecta</taxon>
        <taxon>Pterygota</taxon>
        <taxon>Neoptera</taxon>
        <taxon>Paraneoptera</taxon>
        <taxon>Hemiptera</taxon>
        <taxon>Auchenorrhyncha</taxon>
        <taxon>Cercopoidea</taxon>
        <taxon>Clastopteridae</taxon>
        <taxon>Clastoptera</taxon>
    </lineage>
</organism>
<dbReference type="InterPro" id="IPR052415">
    <property type="entry name" value="Diphthine_MTase"/>
</dbReference>
<dbReference type="AlphaFoldDB" id="A0A1B6CTX0"/>
<evidence type="ECO:0000256" key="4">
    <source>
        <dbReference type="ARBA" id="ARBA00022801"/>
    </source>
</evidence>
<dbReference type="PANTHER" id="PTHR46042">
    <property type="entry name" value="DIPHTHINE METHYLTRANSFERASE"/>
    <property type="match status" value="1"/>
</dbReference>
<proteinExistence type="inferred from homology"/>
<feature type="repeat" description="WD" evidence="8">
    <location>
        <begin position="221"/>
        <end position="253"/>
    </location>
</feature>
<dbReference type="InterPro" id="IPR036322">
    <property type="entry name" value="WD40_repeat_dom_sf"/>
</dbReference>